<dbReference type="NCBIfam" id="TIGR01023">
    <property type="entry name" value="rpmG_bact"/>
    <property type="match status" value="1"/>
</dbReference>
<dbReference type="Pfam" id="PF00471">
    <property type="entry name" value="Ribosomal_L33"/>
    <property type="match status" value="1"/>
</dbReference>
<accession>A0A014L795</accession>
<dbReference type="GO" id="GO:0005840">
    <property type="term" value="C:ribosome"/>
    <property type="evidence" value="ECO:0007669"/>
    <property type="project" value="UniProtKB-KW"/>
</dbReference>
<keyword evidence="2 5" id="KW-0689">Ribosomal protein</keyword>
<dbReference type="GO" id="GO:1990904">
    <property type="term" value="C:ribonucleoprotein complex"/>
    <property type="evidence" value="ECO:0007669"/>
    <property type="project" value="UniProtKB-KW"/>
</dbReference>
<keyword evidence="3 5" id="KW-0687">Ribonucleoprotein</keyword>
<dbReference type="SUPFAM" id="SSF57829">
    <property type="entry name" value="Zn-binding ribosomal proteins"/>
    <property type="match status" value="1"/>
</dbReference>
<evidence type="ECO:0000256" key="3">
    <source>
        <dbReference type="ARBA" id="ARBA00023274"/>
    </source>
</evidence>
<name>A0A014L795_9BACT</name>
<dbReference type="Proteomes" id="UP000020977">
    <property type="component" value="Unassembled WGS sequence"/>
</dbReference>
<dbReference type="HAMAP" id="MF_00294">
    <property type="entry name" value="Ribosomal_bL33"/>
    <property type="match status" value="1"/>
</dbReference>
<dbReference type="GO" id="GO:0005737">
    <property type="term" value="C:cytoplasm"/>
    <property type="evidence" value="ECO:0007669"/>
    <property type="project" value="UniProtKB-ARBA"/>
</dbReference>
<dbReference type="EMBL" id="JFAD01000012">
    <property type="protein sequence ID" value="EXU61299.1"/>
    <property type="molecule type" value="Genomic_DNA"/>
</dbReference>
<protein>
    <recommendedName>
        <fullName evidence="4 5">Large ribosomal subunit protein bL33</fullName>
    </recommendedName>
</protein>
<gene>
    <name evidence="6" type="primary">rpmG1</name>
    <name evidence="5" type="synonym">rpmG</name>
    <name evidence="6" type="ORF">MOVI_1710</name>
</gene>
<dbReference type="InterPro" id="IPR011332">
    <property type="entry name" value="Ribosomal_zn-bd"/>
</dbReference>
<proteinExistence type="inferred from homology"/>
<evidence type="ECO:0000256" key="4">
    <source>
        <dbReference type="ARBA" id="ARBA00035176"/>
    </source>
</evidence>
<dbReference type="InterPro" id="IPR001705">
    <property type="entry name" value="Ribosomal_bL33"/>
</dbReference>
<comment type="similarity">
    <text evidence="1 5">Belongs to the bacterial ribosomal protein bL33 family.</text>
</comment>
<organism evidence="6 7">
    <name type="scientific">Mesomycoplasma ovipneumoniae 14811</name>
    <dbReference type="NCBI Taxonomy" id="1188239"/>
    <lineage>
        <taxon>Bacteria</taxon>
        <taxon>Bacillati</taxon>
        <taxon>Mycoplasmatota</taxon>
        <taxon>Mycoplasmoidales</taxon>
        <taxon>Metamycoplasmataceae</taxon>
        <taxon>Mesomycoplasma</taxon>
    </lineage>
</organism>
<evidence type="ECO:0000313" key="6">
    <source>
        <dbReference type="EMBL" id="EXU61299.1"/>
    </source>
</evidence>
<evidence type="ECO:0000256" key="1">
    <source>
        <dbReference type="ARBA" id="ARBA00007596"/>
    </source>
</evidence>
<evidence type="ECO:0000256" key="5">
    <source>
        <dbReference type="HAMAP-Rule" id="MF_00294"/>
    </source>
</evidence>
<reference evidence="6 7" key="1">
    <citation type="submission" date="2014-03" db="EMBL/GenBank/DDBJ databases">
        <title>Genome sequence of Mycoplasma ovipneumoniae strain 14811.</title>
        <authorList>
            <person name="Sirand-Pugnet P."/>
            <person name="Breton M."/>
            <person name="Dordet-Frisoni E."/>
            <person name="Baranowski E."/>
            <person name="Barre A."/>
            <person name="Couture C."/>
            <person name="Dupuy V."/>
            <person name="Gaurivaud P."/>
            <person name="Jacob D."/>
            <person name="Lemaitre C."/>
            <person name="Manso-Silvan L."/>
            <person name="Nikolski M."/>
            <person name="Nouvel L.-X."/>
            <person name="Poumarat F."/>
            <person name="Tardy F."/>
            <person name="Thebault P."/>
            <person name="Theil S."/>
            <person name="Citti C."/>
            <person name="Thiaucourt F."/>
            <person name="Blanchard A."/>
        </authorList>
    </citation>
    <scope>NUCLEOTIDE SEQUENCE [LARGE SCALE GENOMIC DNA]</scope>
    <source>
        <strain evidence="6 7">14811</strain>
    </source>
</reference>
<dbReference type="RefSeq" id="WP_010320912.1">
    <property type="nucleotide sequence ID" value="NZ_JFAD01000012.1"/>
</dbReference>
<dbReference type="InterPro" id="IPR038584">
    <property type="entry name" value="Ribosomal_bL33_sf"/>
</dbReference>
<evidence type="ECO:0000256" key="2">
    <source>
        <dbReference type="ARBA" id="ARBA00022980"/>
    </source>
</evidence>
<sequence>MKKKISLSCFVCKNRNYKTNKSLQTRLQINKFCKICRKSTLHQEEK</sequence>
<dbReference type="Gene3D" id="2.20.28.120">
    <property type="entry name" value="Ribosomal protein L33"/>
    <property type="match status" value="1"/>
</dbReference>
<evidence type="ECO:0000313" key="7">
    <source>
        <dbReference type="Proteomes" id="UP000020977"/>
    </source>
</evidence>
<comment type="caution">
    <text evidence="6">The sequence shown here is derived from an EMBL/GenBank/DDBJ whole genome shotgun (WGS) entry which is preliminary data.</text>
</comment>
<dbReference type="GeneID" id="89471978"/>
<dbReference type="NCBIfam" id="NF001764">
    <property type="entry name" value="PRK00504.1"/>
    <property type="match status" value="1"/>
</dbReference>
<dbReference type="GO" id="GO:0006412">
    <property type="term" value="P:translation"/>
    <property type="evidence" value="ECO:0007669"/>
    <property type="project" value="UniProtKB-UniRule"/>
</dbReference>
<dbReference type="AlphaFoldDB" id="A0A014L795"/>
<dbReference type="STRING" id="1188239.MOVI_1710"/>
<dbReference type="GO" id="GO:0003735">
    <property type="term" value="F:structural constituent of ribosome"/>
    <property type="evidence" value="ECO:0007669"/>
    <property type="project" value="InterPro"/>
</dbReference>